<organism evidence="1 2">
    <name type="scientific">Candidatus Scybalomonas excrementavium</name>
    <dbReference type="NCBI Taxonomy" id="2840943"/>
    <lineage>
        <taxon>Bacteria</taxon>
        <taxon>Bacillati</taxon>
        <taxon>Bacillota</taxon>
        <taxon>Clostridia</taxon>
        <taxon>Lachnospirales</taxon>
        <taxon>Lachnospiraceae</taxon>
        <taxon>Lachnospiraceae incertae sedis</taxon>
        <taxon>Candidatus Scybalomonas</taxon>
    </lineage>
</organism>
<dbReference type="SFLD" id="SFLDG01129">
    <property type="entry name" value="C1.5:_HAD__Beta-PGM__Phosphata"/>
    <property type="match status" value="1"/>
</dbReference>
<keyword evidence="1" id="KW-0378">Hydrolase</keyword>
<proteinExistence type="predicted"/>
<dbReference type="InterPro" id="IPR041492">
    <property type="entry name" value="HAD_2"/>
</dbReference>
<dbReference type="SFLD" id="SFLDS00003">
    <property type="entry name" value="Haloacid_Dehalogenase"/>
    <property type="match status" value="1"/>
</dbReference>
<dbReference type="AlphaFoldDB" id="A0A9D9N738"/>
<dbReference type="InterPro" id="IPR036412">
    <property type="entry name" value="HAD-like_sf"/>
</dbReference>
<dbReference type="InterPro" id="IPR023214">
    <property type="entry name" value="HAD_sf"/>
</dbReference>
<reference evidence="1" key="2">
    <citation type="journal article" date="2021" name="PeerJ">
        <title>Extensive microbial diversity within the chicken gut microbiome revealed by metagenomics and culture.</title>
        <authorList>
            <person name="Gilroy R."/>
            <person name="Ravi A."/>
            <person name="Getino M."/>
            <person name="Pursley I."/>
            <person name="Horton D.L."/>
            <person name="Alikhan N.F."/>
            <person name="Baker D."/>
            <person name="Gharbi K."/>
            <person name="Hall N."/>
            <person name="Watson M."/>
            <person name="Adriaenssens E.M."/>
            <person name="Foster-Nyarko E."/>
            <person name="Jarju S."/>
            <person name="Secka A."/>
            <person name="Antonio M."/>
            <person name="Oren A."/>
            <person name="Chaudhuri R.R."/>
            <person name="La Ragione R."/>
            <person name="Hildebrand F."/>
            <person name="Pallen M.J."/>
        </authorList>
    </citation>
    <scope>NUCLEOTIDE SEQUENCE</scope>
    <source>
        <strain evidence="1">E3-2379</strain>
    </source>
</reference>
<dbReference type="PANTHER" id="PTHR43434">
    <property type="entry name" value="PHOSPHOGLYCOLATE PHOSPHATASE"/>
    <property type="match status" value="1"/>
</dbReference>
<dbReference type="Pfam" id="PF13419">
    <property type="entry name" value="HAD_2"/>
    <property type="match status" value="1"/>
</dbReference>
<evidence type="ECO:0000313" key="1">
    <source>
        <dbReference type="EMBL" id="MBO8462620.1"/>
    </source>
</evidence>
<dbReference type="PANTHER" id="PTHR43434:SF1">
    <property type="entry name" value="PHOSPHOGLYCOLATE PHOSPHATASE"/>
    <property type="match status" value="1"/>
</dbReference>
<dbReference type="GO" id="GO:0005829">
    <property type="term" value="C:cytosol"/>
    <property type="evidence" value="ECO:0007669"/>
    <property type="project" value="TreeGrafter"/>
</dbReference>
<evidence type="ECO:0000313" key="2">
    <source>
        <dbReference type="Proteomes" id="UP000823618"/>
    </source>
</evidence>
<dbReference type="EMBL" id="JADIML010000050">
    <property type="protein sequence ID" value="MBO8462620.1"/>
    <property type="molecule type" value="Genomic_DNA"/>
</dbReference>
<dbReference type="Gene3D" id="1.10.150.240">
    <property type="entry name" value="Putative phosphatase, domain 2"/>
    <property type="match status" value="1"/>
</dbReference>
<dbReference type="SFLD" id="SFLDG01135">
    <property type="entry name" value="C1.5.6:_HAD__Beta-PGM__Phospha"/>
    <property type="match status" value="1"/>
</dbReference>
<gene>
    <name evidence="1" type="ORF">IAC13_01665</name>
</gene>
<dbReference type="SUPFAM" id="SSF56784">
    <property type="entry name" value="HAD-like"/>
    <property type="match status" value="1"/>
</dbReference>
<sequence>MIRCCMFDLDGTLLDTVETLAYCGNEVLKQYGYEAIEAKQYQYFAGDGYEKQAERVLLYAGDKELKHYTDYCEAYMKFFKDNCTKFLKPYDGIIPLLKELKQRGLKITCFSNKPHEQMIDSLKATGILSYFDAVRGQVSNIPVKPDKTGAMLLLEELGGIHPDEVVYLGDTNTDMKTGLGAGFTTVGVTWGFRPREELAQYEPQFLIDTPEELITILDIKRKELE</sequence>
<dbReference type="InterPro" id="IPR023198">
    <property type="entry name" value="PGP-like_dom2"/>
</dbReference>
<name>A0A9D9N738_9FIRM</name>
<accession>A0A9D9N738</accession>
<dbReference type="Gene3D" id="3.40.50.1000">
    <property type="entry name" value="HAD superfamily/HAD-like"/>
    <property type="match status" value="1"/>
</dbReference>
<reference evidence="1" key="1">
    <citation type="submission" date="2020-10" db="EMBL/GenBank/DDBJ databases">
        <authorList>
            <person name="Gilroy R."/>
        </authorList>
    </citation>
    <scope>NUCLEOTIDE SEQUENCE</scope>
    <source>
        <strain evidence="1">E3-2379</strain>
    </source>
</reference>
<dbReference type="Proteomes" id="UP000823618">
    <property type="component" value="Unassembled WGS sequence"/>
</dbReference>
<dbReference type="InterPro" id="IPR050155">
    <property type="entry name" value="HAD-like_hydrolase_sf"/>
</dbReference>
<dbReference type="GO" id="GO:0008967">
    <property type="term" value="F:phosphoglycolate phosphatase activity"/>
    <property type="evidence" value="ECO:0007669"/>
    <property type="project" value="TreeGrafter"/>
</dbReference>
<dbReference type="GO" id="GO:0006281">
    <property type="term" value="P:DNA repair"/>
    <property type="evidence" value="ECO:0007669"/>
    <property type="project" value="TreeGrafter"/>
</dbReference>
<protein>
    <submittedName>
        <fullName evidence="1">HAD family hydrolase</fullName>
    </submittedName>
</protein>
<comment type="caution">
    <text evidence="1">The sequence shown here is derived from an EMBL/GenBank/DDBJ whole genome shotgun (WGS) entry which is preliminary data.</text>
</comment>